<dbReference type="AlphaFoldDB" id="A9D396"/>
<organism evidence="17 18">
    <name type="scientific">Shewanella benthica KT99</name>
    <dbReference type="NCBI Taxonomy" id="314608"/>
    <lineage>
        <taxon>Bacteria</taxon>
        <taxon>Pseudomonadati</taxon>
        <taxon>Pseudomonadota</taxon>
        <taxon>Gammaproteobacteria</taxon>
        <taxon>Alteromonadales</taxon>
        <taxon>Shewanellaceae</taxon>
        <taxon>Shewanella</taxon>
    </lineage>
</organism>
<dbReference type="NCBIfam" id="NF004469">
    <property type="entry name" value="PRK05800.1"/>
    <property type="match status" value="1"/>
</dbReference>
<evidence type="ECO:0000256" key="7">
    <source>
        <dbReference type="ARBA" id="ARBA00007490"/>
    </source>
</evidence>
<dbReference type="GO" id="GO:0009236">
    <property type="term" value="P:cobalamin biosynthetic process"/>
    <property type="evidence" value="ECO:0007669"/>
    <property type="project" value="UniProtKB-UniRule"/>
</dbReference>
<dbReference type="PIRSF" id="PIRSF006135">
    <property type="entry name" value="CobU"/>
    <property type="match status" value="1"/>
</dbReference>
<dbReference type="Gene3D" id="3.40.50.300">
    <property type="entry name" value="P-loop containing nucleotide triphosphate hydrolases"/>
    <property type="match status" value="1"/>
</dbReference>
<evidence type="ECO:0000256" key="8">
    <source>
        <dbReference type="ARBA" id="ARBA00022573"/>
    </source>
</evidence>
<dbReference type="GO" id="GO:0043752">
    <property type="term" value="F:adenosylcobinamide kinase activity"/>
    <property type="evidence" value="ECO:0007669"/>
    <property type="project" value="UniProtKB-EC"/>
</dbReference>
<evidence type="ECO:0000256" key="14">
    <source>
        <dbReference type="PIRNR" id="PIRNR006135"/>
    </source>
</evidence>
<comment type="pathway">
    <text evidence="6 14">Cofactor biosynthesis; adenosylcobalamin biosynthesis; adenosylcobalamin from cob(II)yrinate a,c-diamide: step 5/7.</text>
</comment>
<dbReference type="GO" id="GO:0005525">
    <property type="term" value="F:GTP binding"/>
    <property type="evidence" value="ECO:0007669"/>
    <property type="project" value="UniProtKB-UniRule"/>
</dbReference>
<comment type="catalytic activity">
    <reaction evidence="2 14">
        <text>adenosylcob(III)inamide phosphate + GTP + H(+) = adenosylcob(III)inamide-GDP + diphosphate</text>
        <dbReference type="Rhea" id="RHEA:22712"/>
        <dbReference type="ChEBI" id="CHEBI:15378"/>
        <dbReference type="ChEBI" id="CHEBI:33019"/>
        <dbReference type="ChEBI" id="CHEBI:37565"/>
        <dbReference type="ChEBI" id="CHEBI:58502"/>
        <dbReference type="ChEBI" id="CHEBI:60487"/>
        <dbReference type="EC" id="2.7.7.62"/>
    </reaction>
</comment>
<keyword evidence="8 14" id="KW-0169">Cobalamin biosynthesis</keyword>
<protein>
    <recommendedName>
        <fullName evidence="14">Bifunctional adenosylcobalamin biosynthesis protein</fullName>
        <ecNumber evidence="14">2.7.1.156</ecNumber>
        <ecNumber evidence="14">2.7.7.62</ecNumber>
    </recommendedName>
</protein>
<evidence type="ECO:0000256" key="9">
    <source>
        <dbReference type="ARBA" id="ARBA00022679"/>
    </source>
</evidence>
<gene>
    <name evidence="17" type="ORF">KT99_16264</name>
</gene>
<evidence type="ECO:0000256" key="1">
    <source>
        <dbReference type="ARBA" id="ARBA00000312"/>
    </source>
</evidence>
<dbReference type="Proteomes" id="UP000005839">
    <property type="component" value="Unassembled WGS sequence"/>
</dbReference>
<comment type="catalytic activity">
    <reaction evidence="1 14">
        <text>adenosylcob(III)inamide + ATP = adenosylcob(III)inamide phosphate + ADP + H(+)</text>
        <dbReference type="Rhea" id="RHEA:15769"/>
        <dbReference type="ChEBI" id="CHEBI:2480"/>
        <dbReference type="ChEBI" id="CHEBI:15378"/>
        <dbReference type="ChEBI" id="CHEBI:30616"/>
        <dbReference type="ChEBI" id="CHEBI:58502"/>
        <dbReference type="ChEBI" id="CHEBI:456216"/>
        <dbReference type="EC" id="2.7.1.156"/>
    </reaction>
</comment>
<evidence type="ECO:0000256" key="5">
    <source>
        <dbReference type="ARBA" id="ARBA00004692"/>
    </source>
</evidence>
<dbReference type="SUPFAM" id="SSF52540">
    <property type="entry name" value="P-loop containing nucleoside triphosphate hydrolases"/>
    <property type="match status" value="1"/>
</dbReference>
<evidence type="ECO:0000256" key="10">
    <source>
        <dbReference type="ARBA" id="ARBA00022741"/>
    </source>
</evidence>
<dbReference type="InterPro" id="IPR027417">
    <property type="entry name" value="P-loop_NTPase"/>
</dbReference>
<dbReference type="EMBL" id="ABIC01000008">
    <property type="protein sequence ID" value="EDQ01638.1"/>
    <property type="molecule type" value="Genomic_DNA"/>
</dbReference>
<evidence type="ECO:0000313" key="18">
    <source>
        <dbReference type="Proteomes" id="UP000005839"/>
    </source>
</evidence>
<dbReference type="GO" id="GO:0008820">
    <property type="term" value="F:cobinamide phosphate guanylyltransferase activity"/>
    <property type="evidence" value="ECO:0007669"/>
    <property type="project" value="UniProtKB-UniRule"/>
</dbReference>
<dbReference type="UniPathway" id="UPA00148">
    <property type="reaction ID" value="UER00236"/>
</dbReference>
<comment type="similarity">
    <text evidence="7 14">Belongs to the CobU/CobP family.</text>
</comment>
<dbReference type="EC" id="2.7.7.62" evidence="14"/>
<name>A9D396_9GAMM</name>
<comment type="caution">
    <text evidence="17">The sequence shown here is derived from an EMBL/GenBank/DDBJ whole genome shotgun (WGS) entry which is preliminary data.</text>
</comment>
<keyword evidence="12 14" id="KW-0067">ATP-binding</keyword>
<evidence type="ECO:0000256" key="11">
    <source>
        <dbReference type="ARBA" id="ARBA00022777"/>
    </source>
</evidence>
<keyword evidence="11 14" id="KW-0418">Kinase</keyword>
<feature type="active site" description="GMP-histidine intermediate" evidence="15">
    <location>
        <position position="52"/>
    </location>
</feature>
<sequence>MKQLIIGGARSGKSRLAQEYALDWQARTSGEVIVIATAEVTAGEMAKRIAHHKINRPQDWRLVETTLDLTVALQQSSRADNLILVDCLTLWLSNTLLSDRNWAQAKQDLLDVVSQLAGEVIFISNEVGQGVVPLGELSREFVDESGWLNQSLASKLDRVTTVIAGLPLIFKSFVEGER</sequence>
<keyword evidence="13 14" id="KW-0342">GTP-binding</keyword>
<feature type="binding site" evidence="16">
    <location>
        <position position="86"/>
    </location>
    <ligand>
        <name>GTP</name>
        <dbReference type="ChEBI" id="CHEBI:37565"/>
    </ligand>
</feature>
<dbReference type="RefSeq" id="WP_005497766.1">
    <property type="nucleotide sequence ID" value="NZ_ABIC01000008.1"/>
</dbReference>
<feature type="binding site" evidence="16">
    <location>
        <begin position="53"/>
        <end position="56"/>
    </location>
    <ligand>
        <name>GTP</name>
        <dbReference type="ChEBI" id="CHEBI:37565"/>
    </ligand>
</feature>
<keyword evidence="10 14" id="KW-0547">Nucleotide-binding</keyword>
<proteinExistence type="inferred from homology"/>
<dbReference type="STRING" id="314608.KT99_16264"/>
<feature type="binding site" evidence="16">
    <location>
        <position position="64"/>
    </location>
    <ligand>
        <name>GTP</name>
        <dbReference type="ChEBI" id="CHEBI:37565"/>
    </ligand>
</feature>
<evidence type="ECO:0000256" key="2">
    <source>
        <dbReference type="ARBA" id="ARBA00000711"/>
    </source>
</evidence>
<dbReference type="CDD" id="cd00544">
    <property type="entry name" value="CobU"/>
    <property type="match status" value="1"/>
</dbReference>
<evidence type="ECO:0000256" key="4">
    <source>
        <dbReference type="ARBA" id="ARBA00003889"/>
    </source>
</evidence>
<feature type="binding site" evidence="16">
    <location>
        <begin position="36"/>
        <end position="38"/>
    </location>
    <ligand>
        <name>GTP</name>
        <dbReference type="ChEBI" id="CHEBI:37565"/>
    </ligand>
</feature>
<evidence type="ECO:0000256" key="15">
    <source>
        <dbReference type="PIRSR" id="PIRSR006135-1"/>
    </source>
</evidence>
<dbReference type="Pfam" id="PF02283">
    <property type="entry name" value="CobU"/>
    <property type="match status" value="1"/>
</dbReference>
<accession>A9D396</accession>
<comment type="function">
    <text evidence="4 14">Catalyzes ATP-dependent phosphorylation of adenosylcobinamide and addition of GMP to adenosylcobinamide phosphate.</text>
</comment>
<dbReference type="GO" id="GO:0005524">
    <property type="term" value="F:ATP binding"/>
    <property type="evidence" value="ECO:0007669"/>
    <property type="project" value="UniProtKB-UniRule"/>
</dbReference>
<dbReference type="EC" id="2.7.1.156" evidence="14"/>
<evidence type="ECO:0000256" key="12">
    <source>
        <dbReference type="ARBA" id="ARBA00022840"/>
    </source>
</evidence>
<evidence type="ECO:0000313" key="17">
    <source>
        <dbReference type="EMBL" id="EDQ01638.1"/>
    </source>
</evidence>
<dbReference type="PANTHER" id="PTHR34848:SF1">
    <property type="entry name" value="BIFUNCTIONAL ADENOSYLCOBALAMIN BIOSYNTHESIS PROTEIN COBU"/>
    <property type="match status" value="1"/>
</dbReference>
<keyword evidence="18" id="KW-1185">Reference proteome</keyword>
<evidence type="ECO:0000256" key="6">
    <source>
        <dbReference type="ARBA" id="ARBA00005159"/>
    </source>
</evidence>
<dbReference type="InterPro" id="IPR003203">
    <property type="entry name" value="CobU/CobP"/>
</dbReference>
<dbReference type="PANTHER" id="PTHR34848">
    <property type="match status" value="1"/>
</dbReference>
<reference evidence="17 18" key="1">
    <citation type="submission" date="2007-10" db="EMBL/GenBank/DDBJ databases">
        <authorList>
            <person name="Yayanos A."/>
            <person name="Ferriera S."/>
            <person name="Johnson J."/>
            <person name="Kravitz S."/>
            <person name="Halpern A."/>
            <person name="Remington K."/>
            <person name="Beeson K."/>
            <person name="Tran B."/>
            <person name="Rogers Y.-H."/>
            <person name="Friedman R."/>
            <person name="Venter J.C."/>
        </authorList>
    </citation>
    <scope>NUCLEOTIDE SEQUENCE [LARGE SCALE GENOMIC DNA]</scope>
    <source>
        <strain evidence="17 18">KT99</strain>
    </source>
</reference>
<evidence type="ECO:0000256" key="13">
    <source>
        <dbReference type="ARBA" id="ARBA00023134"/>
    </source>
</evidence>
<comment type="catalytic activity">
    <reaction evidence="3">
        <text>adenosylcob(III)inamide + GTP = adenosylcob(III)inamide phosphate + GDP + H(+)</text>
        <dbReference type="Rhea" id="RHEA:15765"/>
        <dbReference type="ChEBI" id="CHEBI:2480"/>
        <dbReference type="ChEBI" id="CHEBI:15378"/>
        <dbReference type="ChEBI" id="CHEBI:37565"/>
        <dbReference type="ChEBI" id="CHEBI:58189"/>
        <dbReference type="ChEBI" id="CHEBI:58502"/>
        <dbReference type="EC" id="2.7.1.156"/>
    </reaction>
</comment>
<feature type="binding site" evidence="16">
    <location>
        <begin position="7"/>
        <end position="14"/>
    </location>
    <ligand>
        <name>GTP</name>
        <dbReference type="ChEBI" id="CHEBI:37565"/>
    </ligand>
</feature>
<evidence type="ECO:0000256" key="3">
    <source>
        <dbReference type="ARBA" id="ARBA00001522"/>
    </source>
</evidence>
<keyword evidence="9 14" id="KW-0808">Transferase</keyword>
<comment type="pathway">
    <text evidence="5 14">Cofactor biosynthesis; adenosylcobalamin biosynthesis; adenosylcobalamin from cob(II)yrinate a,c-diamide: step 6/7.</text>
</comment>
<evidence type="ECO:0000256" key="16">
    <source>
        <dbReference type="PIRSR" id="PIRSR006135-2"/>
    </source>
</evidence>